<dbReference type="Pfam" id="PF00291">
    <property type="entry name" value="PALP"/>
    <property type="match status" value="1"/>
</dbReference>
<keyword evidence="3" id="KW-0663">Pyridoxal phosphate</keyword>
<protein>
    <recommendedName>
        <fullName evidence="4">Tryptophan synthase beta chain-like PALP domain-containing protein</fullName>
    </recommendedName>
</protein>
<feature type="domain" description="Tryptophan synthase beta chain-like PALP" evidence="4">
    <location>
        <begin position="86"/>
        <end position="188"/>
    </location>
</feature>
<evidence type="ECO:0000259" key="4">
    <source>
        <dbReference type="Pfam" id="PF00291"/>
    </source>
</evidence>
<dbReference type="Proteomes" id="UP000237246">
    <property type="component" value="Unassembled WGS sequence"/>
</dbReference>
<comment type="cofactor">
    <cofactor evidence="1">
        <name>pyridoxal 5'-phosphate</name>
        <dbReference type="ChEBI" id="CHEBI:597326"/>
    </cofactor>
</comment>
<dbReference type="OrthoDB" id="728at2759"/>
<dbReference type="SUPFAM" id="SSF53686">
    <property type="entry name" value="Tryptophan synthase beta subunit-like PLP-dependent enzymes"/>
    <property type="match status" value="1"/>
</dbReference>
<comment type="caution">
    <text evidence="5">The sequence shown here is derived from an EMBL/GenBank/DDBJ whole genome shotgun (WGS) entry which is preliminary data.</text>
</comment>
<evidence type="ECO:0000256" key="2">
    <source>
        <dbReference type="ARBA" id="ARBA00007103"/>
    </source>
</evidence>
<name>A0A2P4TGQ4_BAMTH</name>
<dbReference type="PANTHER" id="PTHR10314">
    <property type="entry name" value="CYSTATHIONINE BETA-SYNTHASE"/>
    <property type="match status" value="1"/>
</dbReference>
<evidence type="ECO:0000256" key="3">
    <source>
        <dbReference type="ARBA" id="ARBA00022898"/>
    </source>
</evidence>
<dbReference type="GO" id="GO:0044272">
    <property type="term" value="P:sulfur compound biosynthetic process"/>
    <property type="evidence" value="ECO:0007669"/>
    <property type="project" value="UniProtKB-ARBA"/>
</dbReference>
<dbReference type="GO" id="GO:0009069">
    <property type="term" value="P:serine family amino acid metabolic process"/>
    <property type="evidence" value="ECO:0007669"/>
    <property type="project" value="UniProtKB-ARBA"/>
</dbReference>
<dbReference type="EMBL" id="PPHD01000381">
    <property type="protein sequence ID" value="POI35547.1"/>
    <property type="molecule type" value="Genomic_DNA"/>
</dbReference>
<dbReference type="AlphaFoldDB" id="A0A2P4TGQ4"/>
<proteinExistence type="inferred from homology"/>
<dbReference type="InterPro" id="IPR001926">
    <property type="entry name" value="TrpB-like_PALP"/>
</dbReference>
<evidence type="ECO:0000313" key="6">
    <source>
        <dbReference type="Proteomes" id="UP000237246"/>
    </source>
</evidence>
<feature type="non-terminal residue" evidence="5">
    <location>
        <position position="189"/>
    </location>
</feature>
<dbReference type="InterPro" id="IPR036052">
    <property type="entry name" value="TrpB-like_PALP_sf"/>
</dbReference>
<gene>
    <name evidence="5" type="ORF">CIB84_000701</name>
</gene>
<sequence>MEDGACLPRFSSQVTVYSISTIQETAKACLLMNGSCMGSQESKADSGWILPNLPSKCTWTAATPANKSPHSCIPLSEETKILPNILKKIGSTPMVRVNKIGKSYGLKCELCEFPLSTRFFRATSVKDRISLRMVEDAERAGIIKPGDTLIEPTSGNTGIGLALVAAVKGYRCIIVLPEKMSMEKVRALY</sequence>
<reference evidence="5 6" key="1">
    <citation type="submission" date="2018-01" db="EMBL/GenBank/DDBJ databases">
        <title>Comparison of the Chinese Bamboo Partridge and Red Junglefowl genome sequences highlights the importance of demography in genome evolution.</title>
        <authorList>
            <person name="Tiley G.P."/>
            <person name="Kimball R.T."/>
            <person name="Braun E.L."/>
            <person name="Burleigh J.G."/>
        </authorList>
    </citation>
    <scope>NUCLEOTIDE SEQUENCE [LARGE SCALE GENOMIC DNA]</scope>
    <source>
        <strain evidence="5">RTK389</strain>
        <tissue evidence="5">Blood</tissue>
    </source>
</reference>
<organism evidence="5 6">
    <name type="scientific">Bambusicola thoracicus</name>
    <name type="common">Chinese bamboo-partridge</name>
    <name type="synonym">Perdix thoracica</name>
    <dbReference type="NCBI Taxonomy" id="9083"/>
    <lineage>
        <taxon>Eukaryota</taxon>
        <taxon>Metazoa</taxon>
        <taxon>Chordata</taxon>
        <taxon>Craniata</taxon>
        <taxon>Vertebrata</taxon>
        <taxon>Euteleostomi</taxon>
        <taxon>Archelosauria</taxon>
        <taxon>Archosauria</taxon>
        <taxon>Dinosauria</taxon>
        <taxon>Saurischia</taxon>
        <taxon>Theropoda</taxon>
        <taxon>Coelurosauria</taxon>
        <taxon>Aves</taxon>
        <taxon>Neognathae</taxon>
        <taxon>Galloanserae</taxon>
        <taxon>Galliformes</taxon>
        <taxon>Phasianidae</taxon>
        <taxon>Perdicinae</taxon>
        <taxon>Bambusicola</taxon>
    </lineage>
</organism>
<keyword evidence="6" id="KW-1185">Reference proteome</keyword>
<evidence type="ECO:0000256" key="1">
    <source>
        <dbReference type="ARBA" id="ARBA00001933"/>
    </source>
</evidence>
<comment type="similarity">
    <text evidence="2">Belongs to the cysteine synthase/cystathionine beta-synthase family.</text>
</comment>
<dbReference type="GO" id="GO:0006534">
    <property type="term" value="P:cysteine metabolic process"/>
    <property type="evidence" value="ECO:0007669"/>
    <property type="project" value="UniProtKB-ARBA"/>
</dbReference>
<dbReference type="Gene3D" id="3.40.50.1100">
    <property type="match status" value="2"/>
</dbReference>
<dbReference type="FunFam" id="3.40.50.1100:FF:000003">
    <property type="entry name" value="Cystathionine beta-synthase"/>
    <property type="match status" value="1"/>
</dbReference>
<accession>A0A2P4TGQ4</accession>
<evidence type="ECO:0000313" key="5">
    <source>
        <dbReference type="EMBL" id="POI35547.1"/>
    </source>
</evidence>
<dbReference type="InterPro" id="IPR050214">
    <property type="entry name" value="Cys_Synth/Cystath_Beta-Synth"/>
</dbReference>